<keyword evidence="5" id="KW-0175">Coiled coil</keyword>
<keyword evidence="3 6" id="KW-0732">Signal</keyword>
<dbReference type="PRINTS" id="PR00691">
    <property type="entry name" value="ADHESINB"/>
</dbReference>
<comment type="similarity">
    <text evidence="1 4">Belongs to the bacterial solute-binding protein 9 family.</text>
</comment>
<dbReference type="EMBL" id="BAAAXQ010000029">
    <property type="protein sequence ID" value="GAA3016017.1"/>
    <property type="molecule type" value="Genomic_DNA"/>
</dbReference>
<feature type="signal peptide" evidence="6">
    <location>
        <begin position="1"/>
        <end position="19"/>
    </location>
</feature>
<evidence type="ECO:0000256" key="2">
    <source>
        <dbReference type="ARBA" id="ARBA00022448"/>
    </source>
</evidence>
<dbReference type="PROSITE" id="PS51257">
    <property type="entry name" value="PROKAR_LIPOPROTEIN"/>
    <property type="match status" value="1"/>
</dbReference>
<sequence length="329" mass="37161">MKKKIWLTLFTLLAGSTLAACGSNSRNESEGAGENNDEKLSIITTFYPIYDFTQNVVGDEGDVELLIPAGTEPHDFEPSAKQIAQIQDADAFVYHNENMETWVPDTVEGWEKGKPNIIKGTEGIKLTAASDEHESEDEHRHSHEYDPHTWIDPKLAIKEVEAISKQLSKDYPEKQEAFEENAENYVKELEDLDKEYEESLSNAPQKSFVTQHAAFGYLANEYDLNQLAISGLSPDEEPSPERLAELKDYVEDNNIHYIYFEKNASDKIAKTLADEVGVKLEVLNPLESLTDEQIDHGEDYISVMKDNLKALEKTTDTKGKEIQPEESEE</sequence>
<evidence type="ECO:0000256" key="4">
    <source>
        <dbReference type="RuleBase" id="RU003512"/>
    </source>
</evidence>
<evidence type="ECO:0000256" key="5">
    <source>
        <dbReference type="SAM" id="Coils"/>
    </source>
</evidence>
<dbReference type="PRINTS" id="PR00690">
    <property type="entry name" value="ADHESNFAMILY"/>
</dbReference>
<protein>
    <recommendedName>
        <fullName evidence="9">Zinc ABC transporter substrate-binding protein</fullName>
    </recommendedName>
</protein>
<dbReference type="InterPro" id="IPR006129">
    <property type="entry name" value="AdhesinB"/>
</dbReference>
<name>A0ABN3Y9G2_9ENTE</name>
<proteinExistence type="inferred from homology"/>
<gene>
    <name evidence="7" type="ORF">GCM10019998_10330</name>
</gene>
<reference evidence="7 8" key="1">
    <citation type="journal article" date="2019" name="Int. J. Syst. Evol. Microbiol.">
        <title>The Global Catalogue of Microorganisms (GCM) 10K type strain sequencing project: providing services to taxonomists for standard genome sequencing and annotation.</title>
        <authorList>
            <consortium name="The Broad Institute Genomics Platform"/>
            <consortium name="The Broad Institute Genome Sequencing Center for Infectious Disease"/>
            <person name="Wu L."/>
            <person name="Ma J."/>
        </authorList>
    </citation>
    <scope>NUCLEOTIDE SEQUENCE [LARGE SCALE GENOMIC DNA]</scope>
    <source>
        <strain evidence="7 8">JCM 8736</strain>
    </source>
</reference>
<dbReference type="Pfam" id="PF01297">
    <property type="entry name" value="ZnuA"/>
    <property type="match status" value="1"/>
</dbReference>
<dbReference type="InterPro" id="IPR006127">
    <property type="entry name" value="ZnuA-like"/>
</dbReference>
<dbReference type="InterPro" id="IPR050492">
    <property type="entry name" value="Bact_metal-bind_prot9"/>
</dbReference>
<dbReference type="Proteomes" id="UP001501577">
    <property type="component" value="Unassembled WGS sequence"/>
</dbReference>
<dbReference type="Gene3D" id="3.40.50.1980">
    <property type="entry name" value="Nitrogenase molybdenum iron protein domain"/>
    <property type="match status" value="2"/>
</dbReference>
<comment type="caution">
    <text evidence="7">The sequence shown here is derived from an EMBL/GenBank/DDBJ whole genome shotgun (WGS) entry which is preliminary data.</text>
</comment>
<evidence type="ECO:0000256" key="1">
    <source>
        <dbReference type="ARBA" id="ARBA00011028"/>
    </source>
</evidence>
<evidence type="ECO:0000313" key="7">
    <source>
        <dbReference type="EMBL" id="GAA3016017.1"/>
    </source>
</evidence>
<dbReference type="CDD" id="cd01017">
    <property type="entry name" value="AdcA"/>
    <property type="match status" value="1"/>
</dbReference>
<dbReference type="PANTHER" id="PTHR42953:SF3">
    <property type="entry name" value="HIGH-AFFINITY ZINC UPTAKE SYSTEM PROTEIN ZNUA"/>
    <property type="match status" value="1"/>
</dbReference>
<evidence type="ECO:0000313" key="8">
    <source>
        <dbReference type="Proteomes" id="UP001501577"/>
    </source>
</evidence>
<accession>A0ABN3Y9G2</accession>
<feature type="coiled-coil region" evidence="5">
    <location>
        <begin position="175"/>
        <end position="202"/>
    </location>
</feature>
<dbReference type="PANTHER" id="PTHR42953">
    <property type="entry name" value="HIGH-AFFINITY ZINC UPTAKE SYSTEM PROTEIN ZNUA-RELATED"/>
    <property type="match status" value="1"/>
</dbReference>
<evidence type="ECO:0000256" key="6">
    <source>
        <dbReference type="SAM" id="SignalP"/>
    </source>
</evidence>
<keyword evidence="2 4" id="KW-0813">Transport</keyword>
<dbReference type="SUPFAM" id="SSF53807">
    <property type="entry name" value="Helical backbone' metal receptor"/>
    <property type="match status" value="1"/>
</dbReference>
<feature type="chain" id="PRO_5045901101" description="Zinc ABC transporter substrate-binding protein" evidence="6">
    <location>
        <begin position="20"/>
        <end position="329"/>
    </location>
</feature>
<evidence type="ECO:0000256" key="3">
    <source>
        <dbReference type="ARBA" id="ARBA00022729"/>
    </source>
</evidence>
<dbReference type="InterPro" id="IPR006128">
    <property type="entry name" value="Lipoprotein_PsaA-like"/>
</dbReference>
<keyword evidence="8" id="KW-1185">Reference proteome</keyword>
<organism evidence="7 8">
    <name type="scientific">Tetragenococcus solitarius</name>
    <dbReference type="NCBI Taxonomy" id="71453"/>
    <lineage>
        <taxon>Bacteria</taxon>
        <taxon>Bacillati</taxon>
        <taxon>Bacillota</taxon>
        <taxon>Bacilli</taxon>
        <taxon>Lactobacillales</taxon>
        <taxon>Enterococcaceae</taxon>
        <taxon>Tetragenococcus</taxon>
    </lineage>
</organism>
<evidence type="ECO:0008006" key="9">
    <source>
        <dbReference type="Google" id="ProtNLM"/>
    </source>
</evidence>